<dbReference type="GO" id="GO:0009626">
    <property type="term" value="P:plant-type hypersensitive response"/>
    <property type="evidence" value="ECO:0007669"/>
    <property type="project" value="UniProtKB-ARBA"/>
</dbReference>
<evidence type="ECO:0000256" key="3">
    <source>
        <dbReference type="ARBA" id="ARBA00022737"/>
    </source>
</evidence>
<dbReference type="Pfam" id="PF25019">
    <property type="entry name" value="LRR_R13L1-DRL21"/>
    <property type="match status" value="1"/>
</dbReference>
<comment type="caution">
    <text evidence="10">The sequence shown here is derived from an EMBL/GenBank/DDBJ whole genome shotgun (WGS) entry which is preliminary data.</text>
</comment>
<keyword evidence="3" id="KW-0677">Repeat</keyword>
<dbReference type="Gene3D" id="3.80.10.10">
    <property type="entry name" value="Ribonuclease Inhibitor"/>
    <property type="match status" value="1"/>
</dbReference>
<dbReference type="SUPFAM" id="SSF52540">
    <property type="entry name" value="P-loop containing nucleoside triphosphate hydrolases"/>
    <property type="match status" value="1"/>
</dbReference>
<reference evidence="10 11" key="1">
    <citation type="submission" date="2016-09" db="EMBL/GenBank/DDBJ databases">
        <title>The draft genome of Dichanthelium oligosanthes: A C3 panicoid grass species.</title>
        <authorList>
            <person name="Studer A.J."/>
            <person name="Schnable J.C."/>
            <person name="Brutnell T.P."/>
        </authorList>
    </citation>
    <scope>NUCLEOTIDE SEQUENCE [LARGE SCALE GENOMIC DNA]</scope>
    <source>
        <strain evidence="11">cv. Kellogg 1175</strain>
        <tissue evidence="10">Leaf</tissue>
    </source>
</reference>
<keyword evidence="5" id="KW-0611">Plant defense</keyword>
<dbReference type="Pfam" id="PF00931">
    <property type="entry name" value="NB-ARC"/>
    <property type="match status" value="1"/>
</dbReference>
<dbReference type="STRING" id="888268.A0A1E5UKD6"/>
<organism evidence="10 11">
    <name type="scientific">Dichanthelium oligosanthes</name>
    <dbReference type="NCBI Taxonomy" id="888268"/>
    <lineage>
        <taxon>Eukaryota</taxon>
        <taxon>Viridiplantae</taxon>
        <taxon>Streptophyta</taxon>
        <taxon>Embryophyta</taxon>
        <taxon>Tracheophyta</taxon>
        <taxon>Spermatophyta</taxon>
        <taxon>Magnoliopsida</taxon>
        <taxon>Liliopsida</taxon>
        <taxon>Poales</taxon>
        <taxon>Poaceae</taxon>
        <taxon>PACMAD clade</taxon>
        <taxon>Panicoideae</taxon>
        <taxon>Panicodae</taxon>
        <taxon>Paniceae</taxon>
        <taxon>Dichantheliinae</taxon>
        <taxon>Dichanthelium</taxon>
    </lineage>
</organism>
<name>A0A1E5UKD6_9POAL</name>
<feature type="non-terminal residue" evidence="10">
    <location>
        <position position="751"/>
    </location>
</feature>
<feature type="domain" description="Disease resistance protein winged helix" evidence="8">
    <location>
        <begin position="431"/>
        <end position="500"/>
    </location>
</feature>
<dbReference type="PRINTS" id="PR00364">
    <property type="entry name" value="DISEASERSIST"/>
</dbReference>
<dbReference type="InterPro" id="IPR032675">
    <property type="entry name" value="LRR_dom_sf"/>
</dbReference>
<evidence type="ECO:0000256" key="5">
    <source>
        <dbReference type="ARBA" id="ARBA00022821"/>
    </source>
</evidence>
<feature type="domain" description="NB-ARC" evidence="6">
    <location>
        <begin position="199"/>
        <end position="349"/>
    </location>
</feature>
<dbReference type="SUPFAM" id="SSF52047">
    <property type="entry name" value="RNI-like"/>
    <property type="match status" value="1"/>
</dbReference>
<sequence length="751" mass="86064">MDPVSIAAVGWGVSTAGWLISPIITKLLNKGFSYLGFLSSDKLKTLDTKVQQLKQMVEKVEASPHKNARLDQWMKDLKSAFYEVEDILDAIDYHHLKSRILYKSAKQKKQDFNIDPDSRGKLKKSIRSLENLVNEGELLSSVNLTANSDKMTNTPTIYKTAPTPPAVFGRDNDIQTIRGLLRDTPATGEPGSSTAKCYSVVGIHGLPGSGKTTLAQSVCKEERKFDYFNIVMWVHVSQNFTVEAVTSEMLEAASGKRCKLRNLGMLQEDLKKKLGGKKFLLVLDEFWHTDVRMLDTLLSPLIAGDSGSKILVTTRFEDVARALGAQNPFRIPEIDEDHFIKMFMHYALDDARNSDKKLKEYEIVGRDIARKLRRSPLAARIVAGQLRQRIDINHWRRTLDRDLLNDTLGVLRWSYQQLEEHVRQCFRYCIMFPRRYQLEREKLVHLWMAEGFVESPSGAEDMENIGHDCFDILLSCSFIQPGEHSIGMQYFTIHDLLHDLLEDWRPDFNVSRHAGSACYRIEEDFEAGELANYIMSYTTKTMTEKDLELLLKNLRKLRVVHVYCEGIKMIPECIGEQKHLRYLGLYRLDDYYGGGYTLPSTFTKLYHLQKFSSYPLYWVLDPSSHKEMGNLVNLRYMHGLEELNLAEIGRLTFLRTLRTFTVRKECGYEIHQLEHLDNLCGFLVIEGLQNVGSKEEARQAKLAKKVHLSELILQWKTEKQSSEENQDVRKSKKHRTISWLGGGASGSAVCE</sequence>
<evidence type="ECO:0000259" key="9">
    <source>
        <dbReference type="Pfam" id="PF25019"/>
    </source>
</evidence>
<feature type="domain" description="Disease resistance N-terminal" evidence="7">
    <location>
        <begin position="40"/>
        <end position="107"/>
    </location>
</feature>
<evidence type="ECO:0000259" key="8">
    <source>
        <dbReference type="Pfam" id="PF23559"/>
    </source>
</evidence>
<dbReference type="Gene3D" id="1.10.10.10">
    <property type="entry name" value="Winged helix-like DNA-binding domain superfamily/Winged helix DNA-binding domain"/>
    <property type="match status" value="1"/>
</dbReference>
<evidence type="ECO:0000313" key="10">
    <source>
        <dbReference type="EMBL" id="OEL13342.1"/>
    </source>
</evidence>
<protein>
    <submittedName>
        <fullName evidence="10">Putative disease resistance protein RGA1</fullName>
    </submittedName>
</protein>
<dbReference type="GO" id="GO:0002758">
    <property type="term" value="P:innate immune response-activating signaling pathway"/>
    <property type="evidence" value="ECO:0007669"/>
    <property type="project" value="UniProtKB-ARBA"/>
</dbReference>
<dbReference type="Pfam" id="PF23559">
    <property type="entry name" value="WHD_DRP"/>
    <property type="match status" value="1"/>
</dbReference>
<dbReference type="InterPro" id="IPR036388">
    <property type="entry name" value="WH-like_DNA-bd_sf"/>
</dbReference>
<evidence type="ECO:0000259" key="6">
    <source>
        <dbReference type="Pfam" id="PF00931"/>
    </source>
</evidence>
<keyword evidence="4" id="KW-0547">Nucleotide-binding</keyword>
<dbReference type="Proteomes" id="UP000095767">
    <property type="component" value="Unassembled WGS sequence"/>
</dbReference>
<dbReference type="InterPro" id="IPR027417">
    <property type="entry name" value="P-loop_NTPase"/>
</dbReference>
<dbReference type="FunFam" id="1.10.10.10:FF:000322">
    <property type="entry name" value="Probable disease resistance protein At1g63360"/>
    <property type="match status" value="1"/>
</dbReference>
<evidence type="ECO:0000256" key="1">
    <source>
        <dbReference type="ARBA" id="ARBA00008894"/>
    </source>
</evidence>
<evidence type="ECO:0000256" key="4">
    <source>
        <dbReference type="ARBA" id="ARBA00022741"/>
    </source>
</evidence>
<dbReference type="EMBL" id="LWDX02073721">
    <property type="protein sequence ID" value="OEL13342.1"/>
    <property type="molecule type" value="Genomic_DNA"/>
</dbReference>
<keyword evidence="11" id="KW-1185">Reference proteome</keyword>
<dbReference type="OrthoDB" id="682603at2759"/>
<proteinExistence type="inferred from homology"/>
<evidence type="ECO:0000259" key="7">
    <source>
        <dbReference type="Pfam" id="PF18052"/>
    </source>
</evidence>
<comment type="similarity">
    <text evidence="1">Belongs to the disease resistance NB-LRR family.</text>
</comment>
<dbReference type="GO" id="GO:0043531">
    <property type="term" value="F:ADP binding"/>
    <property type="evidence" value="ECO:0007669"/>
    <property type="project" value="InterPro"/>
</dbReference>
<feature type="domain" description="R13L1/DRL21-like LRR repeat region" evidence="9">
    <location>
        <begin position="670"/>
        <end position="727"/>
    </location>
</feature>
<dbReference type="InterPro" id="IPR041118">
    <property type="entry name" value="Rx_N"/>
</dbReference>
<keyword evidence="2" id="KW-0433">Leucine-rich repeat</keyword>
<dbReference type="InterPro" id="IPR044974">
    <property type="entry name" value="Disease_R_plants"/>
</dbReference>
<dbReference type="PANTHER" id="PTHR23155">
    <property type="entry name" value="DISEASE RESISTANCE PROTEIN RP"/>
    <property type="match status" value="1"/>
</dbReference>
<dbReference type="Pfam" id="PF18052">
    <property type="entry name" value="Rx_N"/>
    <property type="match status" value="1"/>
</dbReference>
<gene>
    <name evidence="10" type="ORF">BAE44_0025637</name>
</gene>
<accession>A0A1E5UKD6</accession>
<evidence type="ECO:0000256" key="2">
    <source>
        <dbReference type="ARBA" id="ARBA00022614"/>
    </source>
</evidence>
<dbReference type="Gene3D" id="3.40.50.300">
    <property type="entry name" value="P-loop containing nucleotide triphosphate hydrolases"/>
    <property type="match status" value="1"/>
</dbReference>
<dbReference type="InterPro" id="IPR056789">
    <property type="entry name" value="LRR_R13L1-DRL21"/>
</dbReference>
<dbReference type="AlphaFoldDB" id="A0A1E5UKD6"/>
<dbReference type="GO" id="GO:0042742">
    <property type="term" value="P:defense response to bacterium"/>
    <property type="evidence" value="ECO:0007669"/>
    <property type="project" value="UniProtKB-ARBA"/>
</dbReference>
<evidence type="ECO:0000313" key="11">
    <source>
        <dbReference type="Proteomes" id="UP000095767"/>
    </source>
</evidence>
<dbReference type="InterPro" id="IPR002182">
    <property type="entry name" value="NB-ARC"/>
</dbReference>
<dbReference type="PANTHER" id="PTHR23155:SF1058">
    <property type="entry name" value="OS11G0668100 PROTEIN"/>
    <property type="match status" value="1"/>
</dbReference>
<dbReference type="Gene3D" id="1.20.5.4130">
    <property type="match status" value="1"/>
</dbReference>
<dbReference type="InterPro" id="IPR058922">
    <property type="entry name" value="WHD_DRP"/>
</dbReference>